<dbReference type="NCBIfam" id="NF037970">
    <property type="entry name" value="vanZ_1"/>
    <property type="match status" value="1"/>
</dbReference>
<dbReference type="InterPro" id="IPR006976">
    <property type="entry name" value="VanZ-like"/>
</dbReference>
<feature type="transmembrane region" description="Helical" evidence="1">
    <location>
        <begin position="71"/>
        <end position="90"/>
    </location>
</feature>
<organism evidence="3 4">
    <name type="scientific">Vallitalea longa</name>
    <dbReference type="NCBI Taxonomy" id="2936439"/>
    <lineage>
        <taxon>Bacteria</taxon>
        <taxon>Bacillati</taxon>
        <taxon>Bacillota</taxon>
        <taxon>Clostridia</taxon>
        <taxon>Lachnospirales</taxon>
        <taxon>Vallitaleaceae</taxon>
        <taxon>Vallitalea</taxon>
    </lineage>
</organism>
<evidence type="ECO:0000256" key="1">
    <source>
        <dbReference type="SAM" id="Phobius"/>
    </source>
</evidence>
<dbReference type="PANTHER" id="PTHR28008:SF1">
    <property type="entry name" value="DOMAIN PROTEIN, PUTATIVE (AFU_ORTHOLOGUE AFUA_3G10980)-RELATED"/>
    <property type="match status" value="1"/>
</dbReference>
<reference evidence="3" key="1">
    <citation type="submission" date="2022-06" db="EMBL/GenBank/DDBJ databases">
        <title>Vallitalea longa sp. nov., an anaerobic bacterium isolated from marine sediment.</title>
        <authorList>
            <person name="Hirano S."/>
            <person name="Terahara T."/>
            <person name="Mori K."/>
            <person name="Hamada M."/>
            <person name="Matsumoto R."/>
            <person name="Kobayashi T."/>
        </authorList>
    </citation>
    <scope>NUCLEOTIDE SEQUENCE</scope>
    <source>
        <strain evidence="3">SH18-1</strain>
    </source>
</reference>
<feature type="transmembrane region" description="Helical" evidence="1">
    <location>
        <begin position="6"/>
        <end position="23"/>
    </location>
</feature>
<dbReference type="AlphaFoldDB" id="A0A9W5YI81"/>
<evidence type="ECO:0000259" key="2">
    <source>
        <dbReference type="Pfam" id="PF04892"/>
    </source>
</evidence>
<sequence length="159" mass="18232">MNIKKIIVIIVILALMVGINLFSSQTATESDRVSSKIAKTVVTKLGIITEEQAQDDSHPIIEQADHIIRKAAHFSIYFFLAFILYIFFYWQMKNPWKAFFIAWIIAIVYAMFDEYHQTFVNGRSGEIRDVIIDSSGALCGILVCKVIMLFINKKKGEKY</sequence>
<feature type="transmembrane region" description="Helical" evidence="1">
    <location>
        <begin position="132"/>
        <end position="151"/>
    </location>
</feature>
<dbReference type="PIRSF" id="PIRSF019083">
    <property type="entry name" value="UCP019083_VanZ"/>
    <property type="match status" value="1"/>
</dbReference>
<comment type="caution">
    <text evidence="3">The sequence shown here is derived from an EMBL/GenBank/DDBJ whole genome shotgun (WGS) entry which is preliminary data.</text>
</comment>
<proteinExistence type="predicted"/>
<dbReference type="Proteomes" id="UP001144256">
    <property type="component" value="Unassembled WGS sequence"/>
</dbReference>
<gene>
    <name evidence="3" type="ORF">SH1V18_42330</name>
</gene>
<keyword evidence="1" id="KW-1133">Transmembrane helix</keyword>
<name>A0A9W5YI81_9FIRM</name>
<feature type="transmembrane region" description="Helical" evidence="1">
    <location>
        <begin position="96"/>
        <end position="112"/>
    </location>
</feature>
<keyword evidence="1" id="KW-0472">Membrane</keyword>
<protein>
    <submittedName>
        <fullName evidence="3">Teicoplanin resistance protein VanZ</fullName>
    </submittedName>
</protein>
<accession>A0A9W5YI81</accession>
<keyword evidence="1" id="KW-0812">Transmembrane</keyword>
<dbReference type="EMBL" id="BRLB01000021">
    <property type="protein sequence ID" value="GKX31753.1"/>
    <property type="molecule type" value="Genomic_DNA"/>
</dbReference>
<evidence type="ECO:0000313" key="3">
    <source>
        <dbReference type="EMBL" id="GKX31753.1"/>
    </source>
</evidence>
<evidence type="ECO:0000313" key="4">
    <source>
        <dbReference type="Proteomes" id="UP001144256"/>
    </source>
</evidence>
<feature type="domain" description="VanZ-like" evidence="2">
    <location>
        <begin position="9"/>
        <end position="147"/>
    </location>
</feature>
<dbReference type="PANTHER" id="PTHR28008">
    <property type="entry name" value="DOMAIN PROTEIN, PUTATIVE (AFU_ORTHOLOGUE AFUA_3G10980)-RELATED"/>
    <property type="match status" value="1"/>
</dbReference>
<dbReference type="InterPro" id="IPR016747">
    <property type="entry name" value="Phosphotransbutyrylase"/>
</dbReference>
<dbReference type="RefSeq" id="WP_281819041.1">
    <property type="nucleotide sequence ID" value="NZ_BRLB01000021.1"/>
</dbReference>
<keyword evidence="4" id="KW-1185">Reference proteome</keyword>
<dbReference type="Pfam" id="PF04892">
    <property type="entry name" value="VanZ"/>
    <property type="match status" value="1"/>
</dbReference>